<gene>
    <name evidence="2" type="ORF">JAZ07_05705</name>
</gene>
<accession>A0A9E4KCK4</accession>
<feature type="region of interest" description="Disordered" evidence="1">
    <location>
        <begin position="1"/>
        <end position="28"/>
    </location>
</feature>
<dbReference type="Proteomes" id="UP000886667">
    <property type="component" value="Unassembled WGS sequence"/>
</dbReference>
<dbReference type="AlphaFoldDB" id="A0A9E4KCK4"/>
<organism evidence="2 3">
    <name type="scientific">Candidatus Thiodiazotropha taylori</name>
    <dbReference type="NCBI Taxonomy" id="2792791"/>
    <lineage>
        <taxon>Bacteria</taxon>
        <taxon>Pseudomonadati</taxon>
        <taxon>Pseudomonadota</taxon>
        <taxon>Gammaproteobacteria</taxon>
        <taxon>Chromatiales</taxon>
        <taxon>Sedimenticolaceae</taxon>
        <taxon>Candidatus Thiodiazotropha</taxon>
    </lineage>
</organism>
<evidence type="ECO:0000313" key="2">
    <source>
        <dbReference type="EMBL" id="MCG7945828.1"/>
    </source>
</evidence>
<reference evidence="2" key="1">
    <citation type="journal article" date="2021" name="Proc. Natl. Acad. Sci. U.S.A.">
        <title>Global biogeography of chemosynthetic symbionts reveals both localized and globally distributed symbiont groups. .</title>
        <authorList>
            <person name="Osvatic J.T."/>
            <person name="Wilkins L.G.E."/>
            <person name="Leibrecht L."/>
            <person name="Leray M."/>
            <person name="Zauner S."/>
            <person name="Polzin J."/>
            <person name="Camacho Y."/>
            <person name="Gros O."/>
            <person name="van Gils J.A."/>
            <person name="Eisen J.A."/>
            <person name="Petersen J.M."/>
            <person name="Yuen B."/>
        </authorList>
    </citation>
    <scope>NUCLEOTIDE SEQUENCE</scope>
    <source>
        <strain evidence="2">MAGclacostrist064TRANS</strain>
    </source>
</reference>
<evidence type="ECO:0000313" key="3">
    <source>
        <dbReference type="Proteomes" id="UP000886667"/>
    </source>
</evidence>
<dbReference type="EMBL" id="JAEPCM010000186">
    <property type="protein sequence ID" value="MCG7945828.1"/>
    <property type="molecule type" value="Genomic_DNA"/>
</dbReference>
<sequence>MCKDKGKNDGTPPKQTSEKGDYVAERRAANDSRVTKIVPKTARGRVSYQVTKIMADMKPVKGVATLNSFRKGLYGAFKTIEEFTDELKKEGKPRNKMCIQFLLWLAAFLKTMSGH</sequence>
<evidence type="ECO:0000256" key="1">
    <source>
        <dbReference type="SAM" id="MobiDB-lite"/>
    </source>
</evidence>
<feature type="compositionally biased region" description="Basic and acidic residues" evidence="1">
    <location>
        <begin position="16"/>
        <end position="28"/>
    </location>
</feature>
<protein>
    <submittedName>
        <fullName evidence="2">Uncharacterized protein</fullName>
    </submittedName>
</protein>
<comment type="caution">
    <text evidence="2">The sequence shown here is derived from an EMBL/GenBank/DDBJ whole genome shotgun (WGS) entry which is preliminary data.</text>
</comment>
<name>A0A9E4KCK4_9GAMM</name>
<proteinExistence type="predicted"/>